<sequence>MAVLAVDIGTSTLKAAVADLDRGLVATYSEEVPIERPEPEAAEHNPRVLWEVFQRVVRGVLAQAGEGLEVEALAFSGYLFGLIPLDRRGEPLSGVMTWLDRRPARIMPKLLEVVRPRELYERTGCPPLSIYQLAKLLWMKIEKPELYDSARLLLDAKGYVLLNLAGEAVMDLSSASGSQLLHSRRLHWDYELLESLGLDPSKLPPLKRSTEIVGEVSRDIAEKLQLPRGTPIVTGVFDGAAVTVGEGALGSGIASSHLSTSTMLRVTSSEPIVDASDEMRFQTYYLFDGIWLPGGAVNSAGVVLRWFRDQMGQLERIVGEATGMSPYELLSREAERAPPGSGGLLFLPYISGERFPSFGNQASGVLFGLKEHHTRAHVVRSMMEGVVFNLKIVGEALRENGLPFSEVRVTGGGARSRLWLQMIADILEVPVKAAVSCDAALWGTSLIAWKSLGVISDVKRVAEERFEPEVVVHPDEGSAAVYRESYRRFRRLLDAARQLFIEFSA</sequence>
<dbReference type="GO" id="GO:0016773">
    <property type="term" value="F:phosphotransferase activity, alcohol group as acceptor"/>
    <property type="evidence" value="ECO:0007669"/>
    <property type="project" value="InterPro"/>
</dbReference>
<evidence type="ECO:0000256" key="1">
    <source>
        <dbReference type="ARBA" id="ARBA00022679"/>
    </source>
</evidence>
<evidence type="ECO:0008006" key="7">
    <source>
        <dbReference type="Google" id="ProtNLM"/>
    </source>
</evidence>
<dbReference type="InterPro" id="IPR018485">
    <property type="entry name" value="FGGY_C"/>
</dbReference>
<dbReference type="CDD" id="cd07770">
    <property type="entry name" value="ASKHA_NBD_FGGY_GntK"/>
    <property type="match status" value="1"/>
</dbReference>
<organism evidence="6">
    <name type="scientific">Thermofilum pendens</name>
    <dbReference type="NCBI Taxonomy" id="2269"/>
    <lineage>
        <taxon>Archaea</taxon>
        <taxon>Thermoproteota</taxon>
        <taxon>Thermoprotei</taxon>
        <taxon>Thermofilales</taxon>
        <taxon>Thermofilaceae</taxon>
        <taxon>Thermofilum</taxon>
    </lineage>
</organism>
<reference evidence="6" key="1">
    <citation type="journal article" date="2020" name="mSystems">
        <title>Genome- and Community-Level Interaction Insights into Carbon Utilization and Element Cycling Functions of Hydrothermarchaeota in Hydrothermal Sediment.</title>
        <authorList>
            <person name="Zhou Z."/>
            <person name="Liu Y."/>
            <person name="Xu W."/>
            <person name="Pan J."/>
            <person name="Luo Z.H."/>
            <person name="Li M."/>
        </authorList>
    </citation>
    <scope>NUCLEOTIDE SEQUENCE [LARGE SCALE GENOMIC DNA]</scope>
    <source>
        <strain evidence="6">SpSt-8</strain>
    </source>
</reference>
<dbReference type="PANTHER" id="PTHR43095">
    <property type="entry name" value="SUGAR KINASE"/>
    <property type="match status" value="1"/>
</dbReference>
<dbReference type="EMBL" id="DTIB01000018">
    <property type="protein sequence ID" value="HGB24594.1"/>
    <property type="molecule type" value="Genomic_DNA"/>
</dbReference>
<dbReference type="PIRSF" id="PIRSF000538">
    <property type="entry name" value="GlpK"/>
    <property type="match status" value="1"/>
</dbReference>
<dbReference type="AlphaFoldDB" id="A0A7C3SKJ2"/>
<evidence type="ECO:0000256" key="2">
    <source>
        <dbReference type="ARBA" id="ARBA00022777"/>
    </source>
</evidence>
<dbReference type="GO" id="GO:0005975">
    <property type="term" value="P:carbohydrate metabolic process"/>
    <property type="evidence" value="ECO:0007669"/>
    <property type="project" value="InterPro"/>
</dbReference>
<dbReference type="GO" id="GO:0016301">
    <property type="term" value="F:kinase activity"/>
    <property type="evidence" value="ECO:0007669"/>
    <property type="project" value="UniProtKB-KW"/>
</dbReference>
<evidence type="ECO:0000256" key="3">
    <source>
        <dbReference type="RuleBase" id="RU003733"/>
    </source>
</evidence>
<evidence type="ECO:0000259" key="5">
    <source>
        <dbReference type="Pfam" id="PF02782"/>
    </source>
</evidence>
<proteinExistence type="inferred from homology"/>
<keyword evidence="1 3" id="KW-0808">Transferase</keyword>
<dbReference type="InterPro" id="IPR043129">
    <property type="entry name" value="ATPase_NBD"/>
</dbReference>
<dbReference type="Gene3D" id="3.30.420.40">
    <property type="match status" value="2"/>
</dbReference>
<dbReference type="SUPFAM" id="SSF53067">
    <property type="entry name" value="Actin-like ATPase domain"/>
    <property type="match status" value="2"/>
</dbReference>
<name>A0A7C3SKJ2_THEPE</name>
<dbReference type="InterPro" id="IPR050406">
    <property type="entry name" value="FGGY_Carb_Kinase"/>
</dbReference>
<keyword evidence="2 3" id="KW-0418">Kinase</keyword>
<dbReference type="InterPro" id="IPR018483">
    <property type="entry name" value="Carb_kinase_FGGY_CS"/>
</dbReference>
<dbReference type="PANTHER" id="PTHR43095:SF2">
    <property type="entry name" value="GLUCONOKINASE"/>
    <property type="match status" value="1"/>
</dbReference>
<comment type="caution">
    <text evidence="6">The sequence shown here is derived from an EMBL/GenBank/DDBJ whole genome shotgun (WGS) entry which is preliminary data.</text>
</comment>
<dbReference type="InterPro" id="IPR018484">
    <property type="entry name" value="FGGY_N"/>
</dbReference>
<evidence type="ECO:0000313" key="6">
    <source>
        <dbReference type="EMBL" id="HGB24594.1"/>
    </source>
</evidence>
<dbReference type="Pfam" id="PF00370">
    <property type="entry name" value="FGGY_N"/>
    <property type="match status" value="1"/>
</dbReference>
<comment type="similarity">
    <text evidence="3">Belongs to the FGGY kinase family.</text>
</comment>
<feature type="domain" description="Carbohydrate kinase FGGY C-terminal" evidence="5">
    <location>
        <begin position="260"/>
        <end position="448"/>
    </location>
</feature>
<accession>A0A7C3SKJ2</accession>
<dbReference type="Pfam" id="PF02782">
    <property type="entry name" value="FGGY_C"/>
    <property type="match status" value="1"/>
</dbReference>
<evidence type="ECO:0000259" key="4">
    <source>
        <dbReference type="Pfam" id="PF00370"/>
    </source>
</evidence>
<feature type="domain" description="Carbohydrate kinase FGGY N-terminal" evidence="4">
    <location>
        <begin position="3"/>
        <end position="245"/>
    </location>
</feature>
<gene>
    <name evidence="6" type="ORF">ENV88_00790</name>
</gene>
<dbReference type="InterPro" id="IPR000577">
    <property type="entry name" value="Carb_kinase_FGGY"/>
</dbReference>
<protein>
    <recommendedName>
        <fullName evidence="7">Carbohydrate kinase, FGGY</fullName>
    </recommendedName>
</protein>
<dbReference type="PROSITE" id="PS00445">
    <property type="entry name" value="FGGY_KINASES_2"/>
    <property type="match status" value="1"/>
</dbReference>